<dbReference type="AlphaFoldDB" id="A0A2N9JGG3"/>
<gene>
    <name evidence="2" type="ORF">MPLG2_1458</name>
</gene>
<accession>A0A2N9JGG3</accession>
<protein>
    <recommendedName>
        <fullName evidence="4">Secreted protein</fullName>
    </recommendedName>
</protein>
<proteinExistence type="predicted"/>
<evidence type="ECO:0000256" key="1">
    <source>
        <dbReference type="SAM" id="Phobius"/>
    </source>
</evidence>
<dbReference type="Proteomes" id="UP000238164">
    <property type="component" value="Chromosome 1"/>
</dbReference>
<keyword evidence="1" id="KW-0812">Transmembrane</keyword>
<keyword evidence="1" id="KW-1133">Transmembrane helix</keyword>
<dbReference type="KEGG" id="mgg:MPLG2_1458"/>
<evidence type="ECO:0000313" key="2">
    <source>
        <dbReference type="EMBL" id="SPD86494.1"/>
    </source>
</evidence>
<name>A0A2N9JGG3_9ACTN</name>
<sequence length="86" mass="9696">MGRRLFWFAVGVGVTAVLVIKGRELYERFTPKGVTEQVEKTAKSAQNWVTDFIDTMTNAMDEREAELREALSLDAENLGVQESSRT</sequence>
<keyword evidence="3" id="KW-1185">Reference proteome</keyword>
<dbReference type="RefSeq" id="WP_173909608.1">
    <property type="nucleotide sequence ID" value="NZ_BAAAGO010000033.1"/>
</dbReference>
<evidence type="ECO:0008006" key="4">
    <source>
        <dbReference type="Google" id="ProtNLM"/>
    </source>
</evidence>
<reference evidence="2 3" key="1">
    <citation type="submission" date="2018-02" db="EMBL/GenBank/DDBJ databases">
        <authorList>
            <person name="Cohen D.B."/>
            <person name="Kent A.D."/>
        </authorList>
    </citation>
    <scope>NUCLEOTIDE SEQUENCE [LARGE SCALE GENOMIC DNA]</scope>
    <source>
        <strain evidence="2">1</strain>
    </source>
</reference>
<feature type="transmembrane region" description="Helical" evidence="1">
    <location>
        <begin position="6"/>
        <end position="22"/>
    </location>
</feature>
<organism evidence="2 3">
    <name type="scientific">Micropruina glycogenica</name>
    <dbReference type="NCBI Taxonomy" id="75385"/>
    <lineage>
        <taxon>Bacteria</taxon>
        <taxon>Bacillati</taxon>
        <taxon>Actinomycetota</taxon>
        <taxon>Actinomycetes</taxon>
        <taxon>Propionibacteriales</taxon>
        <taxon>Nocardioidaceae</taxon>
        <taxon>Micropruina</taxon>
    </lineage>
</organism>
<evidence type="ECO:0000313" key="3">
    <source>
        <dbReference type="Proteomes" id="UP000238164"/>
    </source>
</evidence>
<keyword evidence="1" id="KW-0472">Membrane</keyword>
<dbReference type="EMBL" id="LT985188">
    <property type="protein sequence ID" value="SPD86494.1"/>
    <property type="molecule type" value="Genomic_DNA"/>
</dbReference>